<gene>
    <name evidence="2" type="ORF">HMPREF9383_1536</name>
</gene>
<dbReference type="PATRIC" id="fig|888811.3.peg.1508"/>
<evidence type="ECO:0000313" key="2">
    <source>
        <dbReference type="EMBL" id="EGD36188.1"/>
    </source>
</evidence>
<name>F0IN33_STRSA</name>
<comment type="caution">
    <text evidence="2">The sequence shown here is derived from an EMBL/GenBank/DDBJ whole genome shotgun (WGS) entry which is preliminary data.</text>
</comment>
<evidence type="ECO:0000256" key="1">
    <source>
        <dbReference type="SAM" id="Coils"/>
    </source>
</evidence>
<keyword evidence="1" id="KW-0175">Coiled coil</keyword>
<dbReference type="EMBL" id="AEXY01000019">
    <property type="protein sequence ID" value="EGD36188.1"/>
    <property type="molecule type" value="Genomic_DNA"/>
</dbReference>
<dbReference type="HOGENOM" id="CLU_2060166_0_0_9"/>
<evidence type="ECO:0000313" key="3">
    <source>
        <dbReference type="Proteomes" id="UP000003530"/>
    </source>
</evidence>
<dbReference type="AlphaFoldDB" id="F0IN33"/>
<protein>
    <submittedName>
        <fullName evidence="2">HD domain protein</fullName>
    </submittedName>
</protein>
<feature type="coiled-coil region" evidence="1">
    <location>
        <begin position="83"/>
        <end position="114"/>
    </location>
</feature>
<dbReference type="Proteomes" id="UP000003530">
    <property type="component" value="Unassembled WGS sequence"/>
</dbReference>
<accession>F0IN33</accession>
<organism evidence="2 3">
    <name type="scientific">Streptococcus sanguinis SK150</name>
    <dbReference type="NCBI Taxonomy" id="888811"/>
    <lineage>
        <taxon>Bacteria</taxon>
        <taxon>Bacillati</taxon>
        <taxon>Bacillota</taxon>
        <taxon>Bacilli</taxon>
        <taxon>Lactobacillales</taxon>
        <taxon>Streptococcaceae</taxon>
        <taxon>Streptococcus</taxon>
    </lineage>
</organism>
<reference evidence="2 3" key="1">
    <citation type="submission" date="2011-02" db="EMBL/GenBank/DDBJ databases">
        <authorList>
            <person name="Muzny D."/>
            <person name="Qin X."/>
            <person name="Deng J."/>
            <person name="Jiang H."/>
            <person name="Liu Y."/>
            <person name="Qu J."/>
            <person name="Song X.-Z."/>
            <person name="Zhang L."/>
            <person name="Thornton R."/>
            <person name="Coyle M."/>
            <person name="Francisco L."/>
            <person name="Jackson L."/>
            <person name="Javaid M."/>
            <person name="Korchina V."/>
            <person name="Kovar C."/>
            <person name="Mata R."/>
            <person name="Mathew T."/>
            <person name="Ngo R."/>
            <person name="Nguyen L."/>
            <person name="Nguyen N."/>
            <person name="Okwuonu G."/>
            <person name="Ongeri F."/>
            <person name="Pham C."/>
            <person name="Simmons D."/>
            <person name="Wilczek-Boney K."/>
            <person name="Hale W."/>
            <person name="Jakkamsetti A."/>
            <person name="Pham P."/>
            <person name="Ruth R."/>
            <person name="San Lucas F."/>
            <person name="Warren J."/>
            <person name="Zhang J."/>
            <person name="Zhao Z."/>
            <person name="Zhou C."/>
            <person name="Zhu D."/>
            <person name="Lee S."/>
            <person name="Bess C."/>
            <person name="Blankenburg K."/>
            <person name="Forbes L."/>
            <person name="Fu Q."/>
            <person name="Gubbala S."/>
            <person name="Hirani K."/>
            <person name="Jayaseelan J.C."/>
            <person name="Lara F."/>
            <person name="Munidasa M."/>
            <person name="Palculict T."/>
            <person name="Patil S."/>
            <person name="Pu L.-L."/>
            <person name="Saada N."/>
            <person name="Tang L."/>
            <person name="Weissenberger G."/>
            <person name="Zhu Y."/>
            <person name="Hemphill L."/>
            <person name="Shang Y."/>
            <person name="Youmans B."/>
            <person name="Ayvaz T."/>
            <person name="Ross M."/>
            <person name="Santibanez J."/>
            <person name="Aqrawi P."/>
            <person name="Gross S."/>
            <person name="Joshi V."/>
            <person name="Fowler G."/>
            <person name="Nazareth L."/>
            <person name="Reid J."/>
            <person name="Worley K."/>
            <person name="Petrosino J."/>
            <person name="Highlander S."/>
            <person name="Gibbs R."/>
        </authorList>
    </citation>
    <scope>NUCLEOTIDE SEQUENCE [LARGE SCALE GENOMIC DNA]</scope>
    <source>
        <strain evidence="2 3">SK150</strain>
    </source>
</reference>
<sequence>MISKSNLDTLSKERKQFFQRWDQIDVEVRQVKRFEEAIDDLYGNAVFSLSQIENLPMNRMDAYDFDDILFSVQRNHHLLSLDIEDQRIELKKEEKAIEERLQNLQREYNQALDEEDRMN</sequence>
<proteinExistence type="predicted"/>
<dbReference type="RefSeq" id="WP_002909991.1">
    <property type="nucleotide sequence ID" value="NZ_GL872442.1"/>
</dbReference>